<evidence type="ECO:0000313" key="2">
    <source>
        <dbReference type="EMBL" id="CAB4190902.1"/>
    </source>
</evidence>
<sequence>MSLIDLEDFKAVLGVGDIYPDATLEGVMESAELVLKSFLNFHNASIVGVEIRNNLARFWTRTAHEYSIGQQVTIDRVGAPFDGTHTITRVFTNQFQATIAHADVTYRVNKPDGNCILEGQETYYDDIPQIREAALMIAVDLWNARQSAQGIAQDATFAPGTPYRMGRSLVTRVSGLISGYRDPSSMVG</sequence>
<gene>
    <name evidence="2" type="ORF">UFOVP1210_7</name>
    <name evidence="1" type="ORF">UFOVP481_4</name>
</gene>
<dbReference type="EMBL" id="LR797163">
    <property type="protein sequence ID" value="CAB4190902.1"/>
    <property type="molecule type" value="Genomic_DNA"/>
</dbReference>
<evidence type="ECO:0000313" key="1">
    <source>
        <dbReference type="EMBL" id="CAB4145325.1"/>
    </source>
</evidence>
<reference evidence="2" key="1">
    <citation type="submission" date="2020-05" db="EMBL/GenBank/DDBJ databases">
        <authorList>
            <person name="Chiriac C."/>
            <person name="Salcher M."/>
            <person name="Ghai R."/>
            <person name="Kavagutti S V."/>
        </authorList>
    </citation>
    <scope>NUCLEOTIDE SEQUENCE</scope>
</reference>
<evidence type="ECO:0008006" key="3">
    <source>
        <dbReference type="Google" id="ProtNLM"/>
    </source>
</evidence>
<protein>
    <recommendedName>
        <fullName evidence="3">Gp6 domain containing protein</fullName>
    </recommendedName>
</protein>
<dbReference type="EMBL" id="LR796446">
    <property type="protein sequence ID" value="CAB4145325.1"/>
    <property type="molecule type" value="Genomic_DNA"/>
</dbReference>
<organism evidence="2">
    <name type="scientific">uncultured Caudovirales phage</name>
    <dbReference type="NCBI Taxonomy" id="2100421"/>
    <lineage>
        <taxon>Viruses</taxon>
        <taxon>Duplodnaviria</taxon>
        <taxon>Heunggongvirae</taxon>
        <taxon>Uroviricota</taxon>
        <taxon>Caudoviricetes</taxon>
        <taxon>Peduoviridae</taxon>
        <taxon>Maltschvirus</taxon>
        <taxon>Maltschvirus maltsch</taxon>
    </lineage>
</organism>
<proteinExistence type="predicted"/>
<name>A0A6J5R4T1_9CAUD</name>
<accession>A0A6J5R4T1</accession>